<comment type="caution">
    <text evidence="2">The sequence shown here is derived from an EMBL/GenBank/DDBJ whole genome shotgun (WGS) entry which is preliminary data.</text>
</comment>
<organism evidence="2 3">
    <name type="scientific">Streptomyces coelicoflavus</name>
    <dbReference type="NCBI Taxonomy" id="285562"/>
    <lineage>
        <taxon>Bacteria</taxon>
        <taxon>Bacillati</taxon>
        <taxon>Actinomycetota</taxon>
        <taxon>Actinomycetes</taxon>
        <taxon>Kitasatosporales</taxon>
        <taxon>Streptomycetaceae</taxon>
        <taxon>Streptomyces</taxon>
    </lineage>
</organism>
<keyword evidence="2" id="KW-0418">Kinase</keyword>
<name>A0A7K3Q0T6_9ACTN</name>
<protein>
    <submittedName>
        <fullName evidence="2">Serine/threonine protein kinase</fullName>
    </submittedName>
</protein>
<feature type="compositionally biased region" description="Low complexity" evidence="1">
    <location>
        <begin position="50"/>
        <end position="69"/>
    </location>
</feature>
<gene>
    <name evidence="2" type="ORF">G3I32_39730</name>
</gene>
<evidence type="ECO:0000313" key="2">
    <source>
        <dbReference type="EMBL" id="NEB14885.1"/>
    </source>
</evidence>
<keyword evidence="2" id="KW-0723">Serine/threonine-protein kinase</keyword>
<reference evidence="2 3" key="1">
    <citation type="submission" date="2020-01" db="EMBL/GenBank/DDBJ databases">
        <title>Insect and environment-associated Actinomycetes.</title>
        <authorList>
            <person name="Currrie C."/>
            <person name="Chevrette M."/>
            <person name="Carlson C."/>
            <person name="Stubbendieck R."/>
            <person name="Wendt-Pienkowski E."/>
        </authorList>
    </citation>
    <scope>NUCLEOTIDE SEQUENCE [LARGE SCALE GENOMIC DNA]</scope>
    <source>
        <strain evidence="2 3">SID14163</strain>
    </source>
</reference>
<evidence type="ECO:0000313" key="3">
    <source>
        <dbReference type="Proteomes" id="UP000470446"/>
    </source>
</evidence>
<feature type="region of interest" description="Disordered" evidence="1">
    <location>
        <begin position="41"/>
        <end position="80"/>
    </location>
</feature>
<keyword evidence="2" id="KW-0808">Transferase</keyword>
<accession>A0A7K3Q0T6</accession>
<feature type="non-terminal residue" evidence="2">
    <location>
        <position position="1"/>
    </location>
</feature>
<sequence length="234" mass="25309">GGIAPAAVPRSSRRVRMRTLALVVAVAALIGAGTAVVLQQRDGGGSSADSGPTRAPSGSASPSASDTTGRGPGGSVPAGWVHRDDPLGFSLYLPENWQRKDFDGDSGELRQIDYTPDGGEHVLRISVDTAPDYNDPYAHQQDLDAQLDGRLVGYRRVALERVGYRDRDSARWEYTWTALAKDTEFPGPRRAVSQMYMSRDGVEYALNMTGPASDWAVTQRRFAAVLQGWQEKTG</sequence>
<proteinExistence type="predicted"/>
<dbReference type="GO" id="GO:0004674">
    <property type="term" value="F:protein serine/threonine kinase activity"/>
    <property type="evidence" value="ECO:0007669"/>
    <property type="project" value="UniProtKB-KW"/>
</dbReference>
<dbReference type="EMBL" id="JAAGMA010001056">
    <property type="protein sequence ID" value="NEB14885.1"/>
    <property type="molecule type" value="Genomic_DNA"/>
</dbReference>
<evidence type="ECO:0000256" key="1">
    <source>
        <dbReference type="SAM" id="MobiDB-lite"/>
    </source>
</evidence>
<dbReference type="Proteomes" id="UP000470446">
    <property type="component" value="Unassembled WGS sequence"/>
</dbReference>
<dbReference type="AlphaFoldDB" id="A0A7K3Q0T6"/>